<dbReference type="EMBL" id="JAUJWV010000001">
    <property type="protein sequence ID" value="MDN7240964.1"/>
    <property type="molecule type" value="Genomic_DNA"/>
</dbReference>
<dbReference type="Proteomes" id="UP001172055">
    <property type="component" value="Unassembled WGS sequence"/>
</dbReference>
<evidence type="ECO:0000313" key="3">
    <source>
        <dbReference type="Proteomes" id="UP001172055"/>
    </source>
</evidence>
<organism evidence="2 3">
    <name type="scientific">Planococcus shixiaomingii</name>
    <dbReference type="NCBI Taxonomy" id="3058393"/>
    <lineage>
        <taxon>Bacteria</taxon>
        <taxon>Bacillati</taxon>
        <taxon>Bacillota</taxon>
        <taxon>Bacilli</taxon>
        <taxon>Bacillales</taxon>
        <taxon>Caryophanaceae</taxon>
        <taxon>Planococcus</taxon>
    </lineage>
</organism>
<keyword evidence="1" id="KW-1133">Transmembrane helix</keyword>
<proteinExistence type="predicted"/>
<protein>
    <submittedName>
        <fullName evidence="2">Uncharacterized protein</fullName>
    </submittedName>
</protein>
<feature type="transmembrane region" description="Helical" evidence="1">
    <location>
        <begin position="58"/>
        <end position="74"/>
    </location>
</feature>
<gene>
    <name evidence="2" type="ORF">QWY14_04140</name>
</gene>
<reference evidence="2 3" key="1">
    <citation type="submission" date="2023-06" db="EMBL/GenBank/DDBJ databases">
        <title>Novel species in genus Planococcus.</title>
        <authorList>
            <person name="Ning S."/>
        </authorList>
    </citation>
    <scope>NUCLEOTIDE SEQUENCE [LARGE SCALE GENOMIC DNA]</scope>
    <source>
        <strain evidence="2 3">N028</strain>
    </source>
</reference>
<feature type="transmembrane region" description="Helical" evidence="1">
    <location>
        <begin position="7"/>
        <end position="25"/>
    </location>
</feature>
<sequence>MRKRAWLIGPAGNTTVTIGIVMMLANSPEKPIAAAMWIIAGIVVALCGVLLETRSRIEIAQLVVILIAVLFYFFTQNKTLTDFFTALAVILVIAQFIMKFKNRAASRPS</sequence>
<feature type="transmembrane region" description="Helical" evidence="1">
    <location>
        <begin position="31"/>
        <end position="51"/>
    </location>
</feature>
<keyword evidence="1" id="KW-0472">Membrane</keyword>
<comment type="caution">
    <text evidence="2">The sequence shown here is derived from an EMBL/GenBank/DDBJ whole genome shotgun (WGS) entry which is preliminary data.</text>
</comment>
<dbReference type="RefSeq" id="WP_301722857.1">
    <property type="nucleotide sequence ID" value="NZ_JAUJWV010000001.1"/>
</dbReference>
<evidence type="ECO:0000313" key="2">
    <source>
        <dbReference type="EMBL" id="MDN7240964.1"/>
    </source>
</evidence>
<feature type="transmembrane region" description="Helical" evidence="1">
    <location>
        <begin position="80"/>
        <end position="98"/>
    </location>
</feature>
<keyword evidence="1" id="KW-0812">Transmembrane</keyword>
<accession>A0ABT8MZW9</accession>
<name>A0ABT8MZW9_9BACL</name>
<evidence type="ECO:0000256" key="1">
    <source>
        <dbReference type="SAM" id="Phobius"/>
    </source>
</evidence>
<keyword evidence="3" id="KW-1185">Reference proteome</keyword>